<dbReference type="SMART" id="SM01209">
    <property type="entry name" value="GARS_A"/>
    <property type="match status" value="1"/>
</dbReference>
<reference evidence="6 7" key="1">
    <citation type="submission" date="2018-12" db="EMBL/GenBank/DDBJ databases">
        <authorList>
            <person name="Li K."/>
        </authorList>
    </citation>
    <scope>NUCLEOTIDE SEQUENCE [LARGE SCALE GENOMIC DNA]</scope>
    <source>
        <strain evidence="7">CR22</strain>
    </source>
</reference>
<dbReference type="GO" id="GO:0016874">
    <property type="term" value="F:ligase activity"/>
    <property type="evidence" value="ECO:0007669"/>
    <property type="project" value="UniProtKB-KW"/>
</dbReference>
<sequence>MSAQRILVVEPMSSANGLILAAHQQGFEVVVASHHSGDRTIPETLRAYIDELLVVDTNDEAALTEVVTEAHGRRPLTGILPGFEFYVDSVARLAHRLGLPGLPVETVAALRDKSVMRARAAAAGLRVPRYAEASGLDELLAAAAHVGYPAVLKPAASAGSVHVSRVDDEDGLRRAYDWLVSDTRTDAGRGLDGRVLLEEYVAGPEISVEGYVTDGEVVISALTTKLLGPEPHFVEIGMVVQHETDPETRARIEAYVVDLCRALNIPLGIFHCELRLPEGDPVLIEIGARLAGHRIPHLVELATGTSLTRIMLAHYTGQDPAELGAFTAPRAKTAAIHCFTAEGLETFHRVAGAEELREAPDVLEVSVYYREGEEIPPAEDFRALLGHVVFAAESHTAALERIEALGREVRVE</sequence>
<keyword evidence="3 4" id="KW-0067">ATP-binding</keyword>
<dbReference type="Gene3D" id="3.30.470.20">
    <property type="entry name" value="ATP-grasp fold, B domain"/>
    <property type="match status" value="1"/>
</dbReference>
<name>A0A3S9I652_9ACTN</name>
<evidence type="ECO:0000256" key="3">
    <source>
        <dbReference type="ARBA" id="ARBA00022840"/>
    </source>
</evidence>
<evidence type="ECO:0000313" key="7">
    <source>
        <dbReference type="Proteomes" id="UP000280197"/>
    </source>
</evidence>
<accession>A0A3S9I652</accession>
<dbReference type="PANTHER" id="PTHR43585:SF2">
    <property type="entry name" value="ATP-GRASP ENZYME FSQD"/>
    <property type="match status" value="1"/>
</dbReference>
<dbReference type="PROSITE" id="PS50975">
    <property type="entry name" value="ATP_GRASP"/>
    <property type="match status" value="1"/>
</dbReference>
<gene>
    <name evidence="6" type="ORF">EJC51_29460</name>
</gene>
<dbReference type="PANTHER" id="PTHR43585">
    <property type="entry name" value="FUMIPYRROLE BIOSYNTHESIS PROTEIN C"/>
    <property type="match status" value="1"/>
</dbReference>
<dbReference type="RefSeq" id="WP_126273829.1">
    <property type="nucleotide sequence ID" value="NZ_CP034463.1"/>
</dbReference>
<dbReference type="Pfam" id="PF13535">
    <property type="entry name" value="ATP-grasp_4"/>
    <property type="match status" value="1"/>
</dbReference>
<dbReference type="EMBL" id="CP034463">
    <property type="protein sequence ID" value="AZP19836.1"/>
    <property type="molecule type" value="Genomic_DNA"/>
</dbReference>
<evidence type="ECO:0000256" key="4">
    <source>
        <dbReference type="PROSITE-ProRule" id="PRU00409"/>
    </source>
</evidence>
<dbReference type="InterPro" id="IPR052032">
    <property type="entry name" value="ATP-dep_AA_Ligase"/>
</dbReference>
<evidence type="ECO:0000256" key="1">
    <source>
        <dbReference type="ARBA" id="ARBA00022598"/>
    </source>
</evidence>
<dbReference type="AlphaFoldDB" id="A0A3S9I652"/>
<dbReference type="InterPro" id="IPR041472">
    <property type="entry name" value="BL00235/CARNS1_N"/>
</dbReference>
<dbReference type="Proteomes" id="UP000280197">
    <property type="component" value="Chromosome"/>
</dbReference>
<evidence type="ECO:0000256" key="2">
    <source>
        <dbReference type="ARBA" id="ARBA00022741"/>
    </source>
</evidence>
<protein>
    <submittedName>
        <fullName evidence="6">ATP-grasp domain-containing protein</fullName>
    </submittedName>
</protein>
<dbReference type="InterPro" id="IPR011761">
    <property type="entry name" value="ATP-grasp"/>
</dbReference>
<evidence type="ECO:0000259" key="5">
    <source>
        <dbReference type="PROSITE" id="PS50975"/>
    </source>
</evidence>
<dbReference type="GO" id="GO:0005524">
    <property type="term" value="F:ATP binding"/>
    <property type="evidence" value="ECO:0007669"/>
    <property type="project" value="UniProtKB-UniRule"/>
</dbReference>
<dbReference type="Pfam" id="PF18603">
    <property type="entry name" value="LAL_C2"/>
    <property type="match status" value="1"/>
</dbReference>
<keyword evidence="2 4" id="KW-0547">Nucleotide-binding</keyword>
<dbReference type="SUPFAM" id="SSF56059">
    <property type="entry name" value="Glutathione synthetase ATP-binding domain-like"/>
    <property type="match status" value="1"/>
</dbReference>
<dbReference type="Pfam" id="PF18130">
    <property type="entry name" value="ATPgrasp_N"/>
    <property type="match status" value="1"/>
</dbReference>
<feature type="domain" description="ATP-grasp" evidence="5">
    <location>
        <begin position="117"/>
        <end position="316"/>
    </location>
</feature>
<dbReference type="Gene3D" id="3.40.50.20">
    <property type="match status" value="1"/>
</dbReference>
<organism evidence="6 7">
    <name type="scientific">Streptomyces aquilus</name>
    <dbReference type="NCBI Taxonomy" id="2548456"/>
    <lineage>
        <taxon>Bacteria</taxon>
        <taxon>Bacillati</taxon>
        <taxon>Actinomycetota</taxon>
        <taxon>Actinomycetes</taxon>
        <taxon>Kitasatosporales</taxon>
        <taxon>Streptomycetaceae</taxon>
        <taxon>Streptomyces</taxon>
    </lineage>
</organism>
<dbReference type="InterPro" id="IPR040570">
    <property type="entry name" value="LAL_C2"/>
</dbReference>
<dbReference type="KEGG" id="saqu:EJC51_29460"/>
<keyword evidence="1" id="KW-0436">Ligase</keyword>
<keyword evidence="7" id="KW-1185">Reference proteome</keyword>
<evidence type="ECO:0000313" key="6">
    <source>
        <dbReference type="EMBL" id="AZP19836.1"/>
    </source>
</evidence>
<proteinExistence type="predicted"/>
<dbReference type="GO" id="GO:0046872">
    <property type="term" value="F:metal ion binding"/>
    <property type="evidence" value="ECO:0007669"/>
    <property type="project" value="InterPro"/>
</dbReference>